<feature type="compositionally biased region" description="Polar residues" evidence="1">
    <location>
        <begin position="1329"/>
        <end position="1338"/>
    </location>
</feature>
<feature type="compositionally biased region" description="Low complexity" evidence="1">
    <location>
        <begin position="18"/>
        <end position="52"/>
    </location>
</feature>
<feature type="compositionally biased region" description="Polar residues" evidence="1">
    <location>
        <begin position="431"/>
        <end position="440"/>
    </location>
</feature>
<feature type="region of interest" description="Disordered" evidence="1">
    <location>
        <begin position="1057"/>
        <end position="1343"/>
    </location>
</feature>
<feature type="compositionally biased region" description="Low complexity" evidence="1">
    <location>
        <begin position="1246"/>
        <end position="1265"/>
    </location>
</feature>
<keyword evidence="3" id="KW-1185">Reference proteome</keyword>
<protein>
    <submittedName>
        <fullName evidence="2">Uncharacterized protein</fullName>
    </submittedName>
</protein>
<dbReference type="PANTHER" id="PTHR45615:SF63">
    <property type="entry name" value="CHROMOSOME UNDETERMINED SCAFFOLD_10, WHOLE GENOME SHOTGUN SEQUENCE"/>
    <property type="match status" value="1"/>
</dbReference>
<feature type="region of interest" description="Disordered" evidence="1">
    <location>
        <begin position="879"/>
        <end position="1037"/>
    </location>
</feature>
<gene>
    <name evidence="2" type="ORF">H696_03504</name>
</gene>
<feature type="compositionally biased region" description="Basic residues" evidence="1">
    <location>
        <begin position="513"/>
        <end position="529"/>
    </location>
</feature>
<reference evidence="2" key="1">
    <citation type="submission" date="2013-04" db="EMBL/GenBank/DDBJ databases">
        <title>The Genome Sequence of Fonticula alba ATCC 38817.</title>
        <authorList>
            <consortium name="The Broad Institute Genomics Platform"/>
            <person name="Russ C."/>
            <person name="Cuomo C."/>
            <person name="Burger G."/>
            <person name="Gray M.W."/>
            <person name="Holland P.W.H."/>
            <person name="King N."/>
            <person name="Lang F.B.F."/>
            <person name="Roger A.J."/>
            <person name="Ruiz-Trillo I."/>
            <person name="Brown M."/>
            <person name="Walker B."/>
            <person name="Young S."/>
            <person name="Zeng Q."/>
            <person name="Gargeya S."/>
            <person name="Fitzgerald M."/>
            <person name="Haas B."/>
            <person name="Abouelleil A."/>
            <person name="Allen A.W."/>
            <person name="Alvarado L."/>
            <person name="Arachchi H.M."/>
            <person name="Berlin A.M."/>
            <person name="Chapman S.B."/>
            <person name="Gainer-Dewar J."/>
            <person name="Goldberg J."/>
            <person name="Griggs A."/>
            <person name="Gujja S."/>
            <person name="Hansen M."/>
            <person name="Howarth C."/>
            <person name="Imamovic A."/>
            <person name="Ireland A."/>
            <person name="Larimer J."/>
            <person name="McCowan C."/>
            <person name="Murphy C."/>
            <person name="Pearson M."/>
            <person name="Poon T.W."/>
            <person name="Priest M."/>
            <person name="Roberts A."/>
            <person name="Saif S."/>
            <person name="Shea T."/>
            <person name="Sisk P."/>
            <person name="Sykes S."/>
            <person name="Wortman J."/>
            <person name="Nusbaum C."/>
            <person name="Birren B."/>
        </authorList>
    </citation>
    <scope>NUCLEOTIDE SEQUENCE [LARGE SCALE GENOMIC DNA]</scope>
    <source>
        <strain evidence="2">ATCC 38817</strain>
    </source>
</reference>
<feature type="compositionally biased region" description="Low complexity" evidence="1">
    <location>
        <begin position="498"/>
        <end position="511"/>
    </location>
</feature>
<sequence>MSLPNGHSASGSSLPLHQQQQQHQQPQHHSSAQQQQQQQQQQQPQQQQQQPSITTHMQPTIEQQLQYQIQQQQLQLQQQLQQRQHLHLKQQQQQQTHLDPLQQPSVESQLRQLQALQQQQQRQQQSQQQQQLHLQNLLQQQFSSIQQYIEQSTSIYGTQPRPHLSNNEYLSTCHQDSLMALLLGNSGAYDLTGAARQPSSLLSTPLAPIHPNYHSHLVPSTLPSAPVPAMAGAVPNGQRFAQGNGIMGVAPYSAAQTPSAARSPSEVGSFAGGRGMPSTVPLAPSASRGPGFQSSSPQNDTPSALDFPGRTPHADPVGAAPVEARPAASAAPPAPPKRTTLSLQVGPSYIAKGQTSLPALKQRLQLEQRQREQQQEQQHEQHQQRLLQQQQDQLKWEQREQQREQVRRHRQAMRHAREIAAAGEHLPAPLHQQQQRQRSPSGDLPPAMDGMPNRPTQDRSLGRAAASPAPPSIPQSPCAKRSRGCTPLLETDDGDLTSASRSSGSDSSSHSGVTHRRRDRRSRSKRANKNHNNPLFMFSDSEIWHLLGFSYDPIHAVVRATHPENPFFHLSSQLLDPAHILASPPRTLPTTPIGPRQADLLSRARQCLRDDAMSNSMKTLAGGKITSNVSQLWDQEEHIAQVLRRVVVDAARRLSSPADLRIALEHVAQGYPVLDDPHMDAQHLKRHQEKQQQLASLLEQYSPLASCRPSSFPADACWILPIHRALYCKLCRSIVCSPLDLIQPEVELAPGVGDTDRAQVNDACIFGMMDHLLTLHPEHPVVRRLGPLRLATTGLDRLDAMVPEDRALLESTLKEWTIPVFCQYFSNVSIFLQIDPIIARLALRFFQTHADDPSTYWTAYLSDSRAWYSTHKERNIPVTTTAPLDGTAPPVGAPGAASEAVGSGRDMSFKSKTSPAERQDEQMPQSDRPMDVGAKGLLPVPPPEAGGRGGVSASLEMADAESAQGPGLSPATGASEGPVAGPRSKPDVDAGPGDGGPAATYPAIRESMSPTKALLGGMKGATMVPPSASSSPLGVASQGFATRGSAITDALAQQARLSSLHRDVPTAGMSGSGDEPAPAGQAMALDSERTPNGPAGVKQDPPAPGRPKEAPTGASARGVRAPRESRHIPVSDGTQRVVAPGADPGALLSGAGPCPPKVDAVQHAPATGCGQDAPAPANAHLGPTSDTTQSTLPPLTSTTSSLKTDAQLAAEQPVGQLPSTDAKTNGNAREPHSDDMDTYSDALEMPAGAVAAAAATAKTTSSSPTLSPPSSPPSSPRPSFSPSSDRTPALRAARRQRQIPQARVQDPPPPVCNKAASSVSEGLPGGTSPAASDPSQPTGPLASVQYCPLTGAALYSSVSARHPAPISPANAPGTSHHRDCPASSITLDGQPVVLTKMSLSYSAFFRRAQARRPPDH</sequence>
<feature type="compositionally biased region" description="Basic and acidic residues" evidence="1">
    <location>
        <begin position="366"/>
        <end position="383"/>
    </location>
</feature>
<dbReference type="EMBL" id="KB932205">
    <property type="protein sequence ID" value="KCV70039.1"/>
    <property type="molecule type" value="Genomic_DNA"/>
</dbReference>
<dbReference type="PANTHER" id="PTHR45615">
    <property type="entry name" value="MYOSIN HEAVY CHAIN, NON-MUSCLE"/>
    <property type="match status" value="1"/>
</dbReference>
<evidence type="ECO:0000256" key="1">
    <source>
        <dbReference type="SAM" id="MobiDB-lite"/>
    </source>
</evidence>
<feature type="compositionally biased region" description="Low complexity" evidence="1">
    <location>
        <begin position="1277"/>
        <end position="1291"/>
    </location>
</feature>
<feature type="compositionally biased region" description="Polar residues" evidence="1">
    <location>
        <begin position="1217"/>
        <end position="1227"/>
    </location>
</feature>
<proteinExistence type="predicted"/>
<evidence type="ECO:0000313" key="2">
    <source>
        <dbReference type="EMBL" id="KCV70039.1"/>
    </source>
</evidence>
<feature type="region of interest" description="Disordered" evidence="1">
    <location>
        <begin position="427"/>
        <end position="534"/>
    </location>
</feature>
<dbReference type="RefSeq" id="XP_009495645.1">
    <property type="nucleotide sequence ID" value="XM_009497370.1"/>
</dbReference>
<evidence type="ECO:0000313" key="3">
    <source>
        <dbReference type="Proteomes" id="UP000030693"/>
    </source>
</evidence>
<feature type="region of interest" description="Disordered" evidence="1">
    <location>
        <begin position="366"/>
        <end position="386"/>
    </location>
</feature>
<feature type="region of interest" description="Disordered" evidence="1">
    <location>
        <begin position="257"/>
        <end position="341"/>
    </location>
</feature>
<dbReference type="Proteomes" id="UP000030693">
    <property type="component" value="Unassembled WGS sequence"/>
</dbReference>
<feature type="compositionally biased region" description="Low complexity" evidence="1">
    <location>
        <begin position="886"/>
        <end position="904"/>
    </location>
</feature>
<organism evidence="2">
    <name type="scientific">Fonticula alba</name>
    <name type="common">Slime mold</name>
    <dbReference type="NCBI Taxonomy" id="691883"/>
    <lineage>
        <taxon>Eukaryota</taxon>
        <taxon>Rotosphaerida</taxon>
        <taxon>Fonticulaceae</taxon>
        <taxon>Fonticula</taxon>
    </lineage>
</organism>
<feature type="compositionally biased region" description="Low complexity" evidence="1">
    <location>
        <begin position="316"/>
        <end position="331"/>
    </location>
</feature>
<dbReference type="GeneID" id="20528229"/>
<name>A0A058Z6Y5_FONAL</name>
<feature type="compositionally biased region" description="Low complexity" evidence="1">
    <location>
        <begin position="1183"/>
        <end position="1204"/>
    </location>
</feature>
<feature type="compositionally biased region" description="Pro residues" evidence="1">
    <location>
        <begin position="1266"/>
        <end position="1276"/>
    </location>
</feature>
<accession>A0A058Z6Y5</accession>
<feature type="region of interest" description="Disordered" evidence="1">
    <location>
        <begin position="1"/>
        <end position="55"/>
    </location>
</feature>
<feature type="compositionally biased region" description="Polar residues" evidence="1">
    <location>
        <begin position="292"/>
        <end position="302"/>
    </location>
</feature>
<feature type="compositionally biased region" description="Polar residues" evidence="1">
    <location>
        <begin position="1"/>
        <end position="17"/>
    </location>
</feature>